<dbReference type="GeneID" id="89934147"/>
<organism evidence="1 2">
    <name type="scientific">Canariomyces notabilis</name>
    <dbReference type="NCBI Taxonomy" id="2074819"/>
    <lineage>
        <taxon>Eukaryota</taxon>
        <taxon>Fungi</taxon>
        <taxon>Dikarya</taxon>
        <taxon>Ascomycota</taxon>
        <taxon>Pezizomycotina</taxon>
        <taxon>Sordariomycetes</taxon>
        <taxon>Sordariomycetidae</taxon>
        <taxon>Sordariales</taxon>
        <taxon>Chaetomiaceae</taxon>
        <taxon>Canariomyces</taxon>
    </lineage>
</organism>
<dbReference type="EMBL" id="MU853332">
    <property type="protein sequence ID" value="KAK4117684.1"/>
    <property type="molecule type" value="Genomic_DNA"/>
</dbReference>
<sequence length="68" mass="7393">MLPGELCLPSASDLKLSQALASHLSSMSTGILQHNNGHVYMSGKSVPLLLAKQSMVFEVIYKWVAYIS</sequence>
<gene>
    <name evidence="1" type="ORF">N656DRAFT_54413</name>
</gene>
<evidence type="ECO:0000313" key="2">
    <source>
        <dbReference type="Proteomes" id="UP001302812"/>
    </source>
</evidence>
<comment type="caution">
    <text evidence="1">The sequence shown here is derived from an EMBL/GenBank/DDBJ whole genome shotgun (WGS) entry which is preliminary data.</text>
</comment>
<accession>A0AAN6YYR0</accession>
<reference evidence="1" key="2">
    <citation type="submission" date="2023-05" db="EMBL/GenBank/DDBJ databases">
        <authorList>
            <consortium name="Lawrence Berkeley National Laboratory"/>
            <person name="Steindorff A."/>
            <person name="Hensen N."/>
            <person name="Bonometti L."/>
            <person name="Westerberg I."/>
            <person name="Brannstrom I.O."/>
            <person name="Guillou S."/>
            <person name="Cros-Aarteil S."/>
            <person name="Calhoun S."/>
            <person name="Haridas S."/>
            <person name="Kuo A."/>
            <person name="Mondo S."/>
            <person name="Pangilinan J."/>
            <person name="Riley R."/>
            <person name="Labutti K."/>
            <person name="Andreopoulos B."/>
            <person name="Lipzen A."/>
            <person name="Chen C."/>
            <person name="Yanf M."/>
            <person name="Daum C."/>
            <person name="Ng V."/>
            <person name="Clum A."/>
            <person name="Ohm R."/>
            <person name="Martin F."/>
            <person name="Silar P."/>
            <person name="Natvig D."/>
            <person name="Lalanne C."/>
            <person name="Gautier V."/>
            <person name="Ament-Velasquez S.L."/>
            <person name="Kruys A."/>
            <person name="Hutchinson M.I."/>
            <person name="Powell A.J."/>
            <person name="Barry K."/>
            <person name="Miller A.N."/>
            <person name="Grigoriev I.V."/>
            <person name="Debuchy R."/>
            <person name="Gladieux P."/>
            <person name="Thoren M.H."/>
            <person name="Johannesson H."/>
        </authorList>
    </citation>
    <scope>NUCLEOTIDE SEQUENCE</scope>
    <source>
        <strain evidence="1">CBS 508.74</strain>
    </source>
</reference>
<protein>
    <submittedName>
        <fullName evidence="1">Uncharacterized protein</fullName>
    </submittedName>
</protein>
<proteinExistence type="predicted"/>
<evidence type="ECO:0000313" key="1">
    <source>
        <dbReference type="EMBL" id="KAK4117684.1"/>
    </source>
</evidence>
<dbReference type="AlphaFoldDB" id="A0AAN6YYR0"/>
<dbReference type="Proteomes" id="UP001302812">
    <property type="component" value="Unassembled WGS sequence"/>
</dbReference>
<name>A0AAN6YYR0_9PEZI</name>
<keyword evidence="2" id="KW-1185">Reference proteome</keyword>
<reference evidence="1" key="1">
    <citation type="journal article" date="2023" name="Mol. Phylogenet. Evol.">
        <title>Genome-scale phylogeny and comparative genomics of the fungal order Sordariales.</title>
        <authorList>
            <person name="Hensen N."/>
            <person name="Bonometti L."/>
            <person name="Westerberg I."/>
            <person name="Brannstrom I.O."/>
            <person name="Guillou S."/>
            <person name="Cros-Aarteil S."/>
            <person name="Calhoun S."/>
            <person name="Haridas S."/>
            <person name="Kuo A."/>
            <person name="Mondo S."/>
            <person name="Pangilinan J."/>
            <person name="Riley R."/>
            <person name="LaButti K."/>
            <person name="Andreopoulos B."/>
            <person name="Lipzen A."/>
            <person name="Chen C."/>
            <person name="Yan M."/>
            <person name="Daum C."/>
            <person name="Ng V."/>
            <person name="Clum A."/>
            <person name="Steindorff A."/>
            <person name="Ohm R.A."/>
            <person name="Martin F."/>
            <person name="Silar P."/>
            <person name="Natvig D.O."/>
            <person name="Lalanne C."/>
            <person name="Gautier V."/>
            <person name="Ament-Velasquez S.L."/>
            <person name="Kruys A."/>
            <person name="Hutchinson M.I."/>
            <person name="Powell A.J."/>
            <person name="Barry K."/>
            <person name="Miller A.N."/>
            <person name="Grigoriev I.V."/>
            <person name="Debuchy R."/>
            <person name="Gladieux P."/>
            <person name="Hiltunen Thoren M."/>
            <person name="Johannesson H."/>
        </authorList>
    </citation>
    <scope>NUCLEOTIDE SEQUENCE</scope>
    <source>
        <strain evidence="1">CBS 508.74</strain>
    </source>
</reference>
<dbReference type="RefSeq" id="XP_064675254.1">
    <property type="nucleotide sequence ID" value="XM_064810023.1"/>
</dbReference>